<keyword evidence="1" id="KW-0433">Leucine-rich repeat</keyword>
<dbReference type="EMBL" id="QCYY01002057">
    <property type="protein sequence ID" value="ROT73168.1"/>
    <property type="molecule type" value="Genomic_DNA"/>
</dbReference>
<evidence type="ECO:0000256" key="1">
    <source>
        <dbReference type="ARBA" id="ARBA00022614"/>
    </source>
</evidence>
<feature type="compositionally biased region" description="Basic and acidic residues" evidence="3">
    <location>
        <begin position="7"/>
        <end position="16"/>
    </location>
</feature>
<dbReference type="PROSITE" id="PS51450">
    <property type="entry name" value="LRR"/>
    <property type="match status" value="1"/>
</dbReference>
<dbReference type="InterPro" id="IPR001611">
    <property type="entry name" value="Leu-rich_rpt"/>
</dbReference>
<dbReference type="FunFam" id="3.80.10.10:FF:000159">
    <property type="entry name" value="Ras suppressor protein 1"/>
    <property type="match status" value="1"/>
</dbReference>
<accession>A0A423T9Q6</accession>
<reference evidence="5 6" key="2">
    <citation type="submission" date="2019-01" db="EMBL/GenBank/DDBJ databases">
        <title>The decoding of complex shrimp genome reveals the adaptation for benthos swimmer, frequently molting mechanism and breeding impact on genome.</title>
        <authorList>
            <person name="Sun Y."/>
            <person name="Gao Y."/>
            <person name="Yu Y."/>
        </authorList>
    </citation>
    <scope>NUCLEOTIDE SEQUENCE [LARGE SCALE GENOMIC DNA]</scope>
    <source>
        <tissue evidence="5">Muscle</tissue>
    </source>
</reference>
<evidence type="ECO:0000259" key="4">
    <source>
        <dbReference type="Pfam" id="PF23598"/>
    </source>
</evidence>
<feature type="domain" description="Disease resistance R13L4/SHOC-2-like LRR" evidence="4">
    <location>
        <begin position="20"/>
        <end position="118"/>
    </location>
</feature>
<proteinExistence type="predicted"/>
<dbReference type="OrthoDB" id="676979at2759"/>
<dbReference type="PANTHER" id="PTHR48051:SF1">
    <property type="entry name" value="RAS SUPPRESSOR PROTEIN 1"/>
    <property type="match status" value="1"/>
</dbReference>
<dbReference type="InterPro" id="IPR032675">
    <property type="entry name" value="LRR_dom_sf"/>
</dbReference>
<dbReference type="InterPro" id="IPR055414">
    <property type="entry name" value="LRR_R13L4/SHOC2-like"/>
</dbReference>
<keyword evidence="2" id="KW-0677">Repeat</keyword>
<keyword evidence="6" id="KW-1185">Reference proteome</keyword>
<dbReference type="SMART" id="SM00369">
    <property type="entry name" value="LRR_TYP"/>
    <property type="match status" value="4"/>
</dbReference>
<protein>
    <submittedName>
        <fullName evidence="5">Putative ras suppressor protein 1 isoform X1</fullName>
    </submittedName>
</protein>
<dbReference type="InterPro" id="IPR050216">
    <property type="entry name" value="LRR_domain-containing"/>
</dbReference>
<dbReference type="PANTHER" id="PTHR48051">
    <property type="match status" value="1"/>
</dbReference>
<dbReference type="AlphaFoldDB" id="A0A423T9Q6"/>
<evidence type="ECO:0000313" key="6">
    <source>
        <dbReference type="Proteomes" id="UP000283509"/>
    </source>
</evidence>
<dbReference type="Gene3D" id="3.80.10.10">
    <property type="entry name" value="Ribonuclease Inhibitor"/>
    <property type="match status" value="1"/>
</dbReference>
<organism evidence="5 6">
    <name type="scientific">Penaeus vannamei</name>
    <name type="common">Whiteleg shrimp</name>
    <name type="synonym">Litopenaeus vannamei</name>
    <dbReference type="NCBI Taxonomy" id="6689"/>
    <lineage>
        <taxon>Eukaryota</taxon>
        <taxon>Metazoa</taxon>
        <taxon>Ecdysozoa</taxon>
        <taxon>Arthropoda</taxon>
        <taxon>Crustacea</taxon>
        <taxon>Multicrustacea</taxon>
        <taxon>Malacostraca</taxon>
        <taxon>Eumalacostraca</taxon>
        <taxon>Eucarida</taxon>
        <taxon>Decapoda</taxon>
        <taxon>Dendrobranchiata</taxon>
        <taxon>Penaeoidea</taxon>
        <taxon>Penaeidae</taxon>
        <taxon>Penaeus</taxon>
    </lineage>
</organism>
<evidence type="ECO:0000256" key="3">
    <source>
        <dbReference type="SAM" id="MobiDB-lite"/>
    </source>
</evidence>
<gene>
    <name evidence="5" type="ORF">C7M84_008396</name>
</gene>
<dbReference type="STRING" id="6689.A0A423T9Q6"/>
<dbReference type="Pfam" id="PF23598">
    <property type="entry name" value="LRR_14"/>
    <property type="match status" value="1"/>
</dbReference>
<reference evidence="5 6" key="1">
    <citation type="submission" date="2018-04" db="EMBL/GenBank/DDBJ databases">
        <authorList>
            <person name="Zhang X."/>
            <person name="Yuan J."/>
            <person name="Li F."/>
            <person name="Xiang J."/>
        </authorList>
    </citation>
    <scope>NUCLEOTIDE SEQUENCE [LARGE SCALE GENOMIC DNA]</scope>
    <source>
        <tissue evidence="5">Muscle</tissue>
    </source>
</reference>
<dbReference type="SUPFAM" id="SSF52075">
    <property type="entry name" value="Outer arm dynein light chain 1"/>
    <property type="match status" value="1"/>
</dbReference>
<evidence type="ECO:0000256" key="2">
    <source>
        <dbReference type="ARBA" id="ARBA00022737"/>
    </source>
</evidence>
<feature type="region of interest" description="Disordered" evidence="3">
    <location>
        <begin position="1"/>
        <end position="20"/>
    </location>
</feature>
<evidence type="ECO:0000313" key="5">
    <source>
        <dbReference type="EMBL" id="ROT73168.1"/>
    </source>
</evidence>
<dbReference type="Proteomes" id="UP000283509">
    <property type="component" value="Unassembled WGS sequence"/>
</dbReference>
<dbReference type="InterPro" id="IPR003591">
    <property type="entry name" value="Leu-rich_rpt_typical-subtyp"/>
</dbReference>
<comment type="caution">
    <text evidence="5">The sequence shown here is derived from an EMBL/GenBank/DDBJ whole genome shotgun (WGS) entry which is preliminary data.</text>
</comment>
<name>A0A423T9Q6_PENVA</name>
<sequence>MSKAARKALDEARETGNPELDLQEKQITSLEELPGLLSLEHITRLTLTHNRLTKVPAAIANLINLEILNLFNNIIEELPTSISSLNKLRILNVGMNRLDELPRGFGSFPVLEVLDITYNNISEGDSLPGNFFMLGEPLGGSSSRSWSTGSFGHKILFASRR</sequence>
<dbReference type="GO" id="GO:0005737">
    <property type="term" value="C:cytoplasm"/>
    <property type="evidence" value="ECO:0007669"/>
    <property type="project" value="TreeGrafter"/>
</dbReference>